<evidence type="ECO:0000256" key="4">
    <source>
        <dbReference type="ARBA" id="ARBA00044911"/>
    </source>
</evidence>
<evidence type="ECO:0000313" key="7">
    <source>
        <dbReference type="EMBL" id="CAC5426333.1"/>
    </source>
</evidence>
<evidence type="ECO:0000256" key="3">
    <source>
        <dbReference type="ARBA" id="ARBA00042340"/>
    </source>
</evidence>
<dbReference type="SUPFAM" id="SSF56529">
    <property type="entry name" value="FAH"/>
    <property type="match status" value="1"/>
</dbReference>
<evidence type="ECO:0000256" key="2">
    <source>
        <dbReference type="ARBA" id="ARBA00022723"/>
    </source>
</evidence>
<name>A0A6J8F2T6_MYTCO</name>
<dbReference type="GO" id="GO:0046872">
    <property type="term" value="F:metal ion binding"/>
    <property type="evidence" value="ECO:0007669"/>
    <property type="project" value="UniProtKB-KW"/>
</dbReference>
<dbReference type="FunFam" id="3.90.850.10:FF:000002">
    <property type="entry name" value="2-hydroxyhepta-2,4-diene-1,7-dioate isomerase"/>
    <property type="match status" value="1"/>
</dbReference>
<dbReference type="InterPro" id="IPR036663">
    <property type="entry name" value="Fumarylacetoacetase_C_sf"/>
</dbReference>
<keyword evidence="8" id="KW-1185">Reference proteome</keyword>
<protein>
    <recommendedName>
        <fullName evidence="5">oxaloacetate tautomerase</fullName>
        <ecNumber evidence="5">5.3.2.2</ecNumber>
    </recommendedName>
    <alternativeName>
        <fullName evidence="3">Fumarylacetoacetate hydrolase domain-containing protein 1</fullName>
    </alternativeName>
</protein>
<dbReference type="AlphaFoldDB" id="A0A6J8F2T6"/>
<gene>
    <name evidence="7" type="ORF">MCOR_58054</name>
</gene>
<reference evidence="7 8" key="1">
    <citation type="submission" date="2020-06" db="EMBL/GenBank/DDBJ databases">
        <authorList>
            <person name="Li R."/>
            <person name="Bekaert M."/>
        </authorList>
    </citation>
    <scope>NUCLEOTIDE SEQUENCE [LARGE SCALE GENOMIC DNA]</scope>
    <source>
        <strain evidence="8">wild</strain>
    </source>
</reference>
<dbReference type="Pfam" id="PF01557">
    <property type="entry name" value="FAA_hydrolase"/>
    <property type="match status" value="1"/>
</dbReference>
<sequence>MASNRLAQFRVFGKKIVAVGRNYKAHAEELGNKVPEKPIIFTKPTTSYLSQGHPIKPTTTYISEGETIRFPPGCNDLHHEVELGIVVGKKGYQIPEEKAKEYIGGYFVALDMTARDLQLDAKKNGHPWTLSKGWDTSTPAGEFIEKDKITNPQNLQIWLKVNGEMRQNGNTADMIFSISYLISFISKYMTLEEGDVILTGTPSGVGGLKGGDVIEAGIGDVAKITFSVDKS</sequence>
<proteinExistence type="inferred from homology"/>
<organism evidence="7 8">
    <name type="scientific">Mytilus coruscus</name>
    <name type="common">Sea mussel</name>
    <dbReference type="NCBI Taxonomy" id="42192"/>
    <lineage>
        <taxon>Eukaryota</taxon>
        <taxon>Metazoa</taxon>
        <taxon>Spiralia</taxon>
        <taxon>Lophotrochozoa</taxon>
        <taxon>Mollusca</taxon>
        <taxon>Bivalvia</taxon>
        <taxon>Autobranchia</taxon>
        <taxon>Pteriomorphia</taxon>
        <taxon>Mytilida</taxon>
        <taxon>Mytiloidea</taxon>
        <taxon>Mytilidae</taxon>
        <taxon>Mytilinae</taxon>
        <taxon>Mytilus</taxon>
    </lineage>
</organism>
<dbReference type="Gene3D" id="3.90.850.10">
    <property type="entry name" value="Fumarylacetoacetase-like, C-terminal domain"/>
    <property type="match status" value="1"/>
</dbReference>
<evidence type="ECO:0000259" key="6">
    <source>
        <dbReference type="Pfam" id="PF01557"/>
    </source>
</evidence>
<keyword evidence="2" id="KW-0479">Metal-binding</keyword>
<dbReference type="OrthoDB" id="411064at2759"/>
<evidence type="ECO:0000313" key="8">
    <source>
        <dbReference type="Proteomes" id="UP000507470"/>
    </source>
</evidence>
<dbReference type="PANTHER" id="PTHR11820:SF7">
    <property type="entry name" value="ACYLPYRUVASE FAHD1, MITOCHONDRIAL"/>
    <property type="match status" value="1"/>
</dbReference>
<dbReference type="EC" id="5.3.2.2" evidence="5"/>
<comment type="similarity">
    <text evidence="1">Belongs to the FAH family.</text>
</comment>
<accession>A0A6J8F2T6</accession>
<dbReference type="GO" id="GO:0006107">
    <property type="term" value="P:oxaloacetate metabolic process"/>
    <property type="evidence" value="ECO:0007669"/>
    <property type="project" value="UniProtKB-ARBA"/>
</dbReference>
<dbReference type="Proteomes" id="UP000507470">
    <property type="component" value="Unassembled WGS sequence"/>
</dbReference>
<dbReference type="PANTHER" id="PTHR11820">
    <property type="entry name" value="ACYLPYRUVASE"/>
    <property type="match status" value="1"/>
</dbReference>
<evidence type="ECO:0000256" key="1">
    <source>
        <dbReference type="ARBA" id="ARBA00010211"/>
    </source>
</evidence>
<dbReference type="EMBL" id="CACVKT020010427">
    <property type="protein sequence ID" value="CAC5426333.1"/>
    <property type="molecule type" value="Genomic_DNA"/>
</dbReference>
<evidence type="ECO:0000256" key="5">
    <source>
        <dbReference type="ARBA" id="ARBA00044973"/>
    </source>
</evidence>
<keyword evidence="7" id="KW-0378">Hydrolase</keyword>
<dbReference type="GO" id="GO:0050163">
    <property type="term" value="F:oxaloacetate tautomerase activity"/>
    <property type="evidence" value="ECO:0007669"/>
    <property type="project" value="UniProtKB-EC"/>
</dbReference>
<comment type="catalytic activity">
    <reaction evidence="4">
        <text>oxaloacetate = enol-oxaloacetate</text>
        <dbReference type="Rhea" id="RHEA:16021"/>
        <dbReference type="ChEBI" id="CHEBI:16452"/>
        <dbReference type="ChEBI" id="CHEBI:17479"/>
        <dbReference type="EC" id="5.3.2.2"/>
    </reaction>
    <physiologicalReaction direction="right-to-left" evidence="4">
        <dbReference type="Rhea" id="RHEA:16023"/>
    </physiologicalReaction>
</comment>
<dbReference type="GO" id="GO:0018773">
    <property type="term" value="F:acetylpyruvate hydrolase activity"/>
    <property type="evidence" value="ECO:0007669"/>
    <property type="project" value="TreeGrafter"/>
</dbReference>
<feature type="domain" description="Fumarylacetoacetase-like C-terminal" evidence="6">
    <location>
        <begin position="15"/>
        <end position="227"/>
    </location>
</feature>
<dbReference type="InterPro" id="IPR011234">
    <property type="entry name" value="Fumarylacetoacetase-like_C"/>
</dbReference>
<dbReference type="GO" id="GO:0005739">
    <property type="term" value="C:mitochondrion"/>
    <property type="evidence" value="ECO:0007669"/>
    <property type="project" value="TreeGrafter"/>
</dbReference>